<protein>
    <submittedName>
        <fullName evidence="1">Uncharacterized protein</fullName>
    </submittedName>
</protein>
<reference evidence="1" key="1">
    <citation type="submission" date="2022-01" db="EMBL/GenBank/DDBJ databases">
        <authorList>
            <person name="King R."/>
        </authorList>
    </citation>
    <scope>NUCLEOTIDE SEQUENCE</scope>
</reference>
<proteinExistence type="predicted"/>
<organism evidence="1 2">
    <name type="scientific">Nezara viridula</name>
    <name type="common">Southern green stink bug</name>
    <name type="synonym">Cimex viridulus</name>
    <dbReference type="NCBI Taxonomy" id="85310"/>
    <lineage>
        <taxon>Eukaryota</taxon>
        <taxon>Metazoa</taxon>
        <taxon>Ecdysozoa</taxon>
        <taxon>Arthropoda</taxon>
        <taxon>Hexapoda</taxon>
        <taxon>Insecta</taxon>
        <taxon>Pterygota</taxon>
        <taxon>Neoptera</taxon>
        <taxon>Paraneoptera</taxon>
        <taxon>Hemiptera</taxon>
        <taxon>Heteroptera</taxon>
        <taxon>Panheteroptera</taxon>
        <taxon>Pentatomomorpha</taxon>
        <taxon>Pentatomoidea</taxon>
        <taxon>Pentatomidae</taxon>
        <taxon>Pentatominae</taxon>
        <taxon>Nezara</taxon>
    </lineage>
</organism>
<dbReference type="Proteomes" id="UP001152798">
    <property type="component" value="Chromosome 1"/>
</dbReference>
<evidence type="ECO:0000313" key="2">
    <source>
        <dbReference type="Proteomes" id="UP001152798"/>
    </source>
</evidence>
<name>A0A9P0H108_NEZVI</name>
<sequence length="94" mass="10865">MKPFKHLQHISQNDGYTNSVLEVFRMDGKGDPRVSRAGRYKGEQKRLKQVRSRIRISSMLTLIGLSSHPSTLHQLSIKHSKTNWGTRKYTRLST</sequence>
<gene>
    <name evidence="1" type="ORF">NEZAVI_LOCUS2003</name>
</gene>
<evidence type="ECO:0000313" key="1">
    <source>
        <dbReference type="EMBL" id="CAH1390886.1"/>
    </source>
</evidence>
<accession>A0A9P0H108</accession>
<dbReference type="EMBL" id="OV725077">
    <property type="protein sequence ID" value="CAH1390886.1"/>
    <property type="molecule type" value="Genomic_DNA"/>
</dbReference>
<keyword evidence="2" id="KW-1185">Reference proteome</keyword>
<dbReference type="AlphaFoldDB" id="A0A9P0H108"/>